<name>A0A2J6S0T1_HYAVF</name>
<keyword evidence="6" id="KW-1185">Reference proteome</keyword>
<evidence type="ECO:0000256" key="2">
    <source>
        <dbReference type="ARBA" id="ARBA00023002"/>
    </source>
</evidence>
<comment type="pathway">
    <text evidence="1">Mycotoxin biosynthesis.</text>
</comment>
<evidence type="ECO:0000256" key="4">
    <source>
        <dbReference type="SAM" id="Phobius"/>
    </source>
</evidence>
<dbReference type="OrthoDB" id="3687641at2759"/>
<dbReference type="GO" id="GO:0043386">
    <property type="term" value="P:mycotoxin biosynthetic process"/>
    <property type="evidence" value="ECO:0007669"/>
    <property type="project" value="InterPro"/>
</dbReference>
<dbReference type="Proteomes" id="UP000235786">
    <property type="component" value="Unassembled WGS sequence"/>
</dbReference>
<keyword evidence="4" id="KW-1133">Transmembrane helix</keyword>
<dbReference type="InterPro" id="IPR021765">
    <property type="entry name" value="UstYa-like"/>
</dbReference>
<dbReference type="Pfam" id="PF11807">
    <property type="entry name" value="UstYa"/>
    <property type="match status" value="1"/>
</dbReference>
<reference evidence="5 6" key="1">
    <citation type="submission" date="2016-04" db="EMBL/GenBank/DDBJ databases">
        <title>A degradative enzymes factory behind the ericoid mycorrhizal symbiosis.</title>
        <authorList>
            <consortium name="DOE Joint Genome Institute"/>
            <person name="Martino E."/>
            <person name="Morin E."/>
            <person name="Grelet G."/>
            <person name="Kuo A."/>
            <person name="Kohler A."/>
            <person name="Daghino S."/>
            <person name="Barry K."/>
            <person name="Choi C."/>
            <person name="Cichocki N."/>
            <person name="Clum A."/>
            <person name="Copeland A."/>
            <person name="Hainaut M."/>
            <person name="Haridas S."/>
            <person name="Labutti K."/>
            <person name="Lindquist E."/>
            <person name="Lipzen A."/>
            <person name="Khouja H.-R."/>
            <person name="Murat C."/>
            <person name="Ohm R."/>
            <person name="Olson A."/>
            <person name="Spatafora J."/>
            <person name="Veneault-Fourrey C."/>
            <person name="Henrissat B."/>
            <person name="Grigoriev I."/>
            <person name="Martin F."/>
            <person name="Perotto S."/>
        </authorList>
    </citation>
    <scope>NUCLEOTIDE SEQUENCE [LARGE SCALE GENOMIC DNA]</scope>
    <source>
        <strain evidence="5 6">F</strain>
    </source>
</reference>
<organism evidence="5 6">
    <name type="scientific">Hyaloscypha variabilis (strain UAMH 11265 / GT02V1 / F)</name>
    <name type="common">Meliniomyces variabilis</name>
    <dbReference type="NCBI Taxonomy" id="1149755"/>
    <lineage>
        <taxon>Eukaryota</taxon>
        <taxon>Fungi</taxon>
        <taxon>Dikarya</taxon>
        <taxon>Ascomycota</taxon>
        <taxon>Pezizomycotina</taxon>
        <taxon>Leotiomycetes</taxon>
        <taxon>Helotiales</taxon>
        <taxon>Hyaloscyphaceae</taxon>
        <taxon>Hyaloscypha</taxon>
        <taxon>Hyaloscypha variabilis</taxon>
    </lineage>
</organism>
<sequence length="258" mass="28983">MYWDSDDAASAKMLNEEYTTVSLDEKEYFGTAQVTRRQYDLSVGDILKGVLLVFCIVIGSFTLGFGVGQNWKGGSRWQRNEDGLLPPQAFVPDIPVKEVVFEFPTQYQDTGPEGDKLWNDLMPLGSGFVRVPWPRRFDMPQSKAIPEDPEEGEVYSLSITHQLHCLGVLRDVIRKYEVKDKSRFAGDGHEYHCLDYIRQAVQCAGDTTLDYAGIVIGDDGSHRRLGFSGEGSTHMCRDWDAISSWAIKNRSGDKTGIV</sequence>
<comment type="similarity">
    <text evidence="3">Belongs to the ustYa family.</text>
</comment>
<protein>
    <recommendedName>
        <fullName evidence="7">Oxidase ustYa</fullName>
    </recommendedName>
</protein>
<evidence type="ECO:0000256" key="3">
    <source>
        <dbReference type="ARBA" id="ARBA00035112"/>
    </source>
</evidence>
<keyword evidence="2" id="KW-0560">Oxidoreductase</keyword>
<dbReference type="GO" id="GO:0016491">
    <property type="term" value="F:oxidoreductase activity"/>
    <property type="evidence" value="ECO:0007669"/>
    <property type="project" value="UniProtKB-KW"/>
</dbReference>
<accession>A0A2J6S0T1</accession>
<evidence type="ECO:0000256" key="1">
    <source>
        <dbReference type="ARBA" id="ARBA00004685"/>
    </source>
</evidence>
<feature type="transmembrane region" description="Helical" evidence="4">
    <location>
        <begin position="46"/>
        <end position="67"/>
    </location>
</feature>
<proteinExistence type="inferred from homology"/>
<keyword evidence="4" id="KW-0472">Membrane</keyword>
<keyword evidence="4" id="KW-0812">Transmembrane</keyword>
<evidence type="ECO:0000313" key="5">
    <source>
        <dbReference type="EMBL" id="PMD44352.1"/>
    </source>
</evidence>
<dbReference type="PANTHER" id="PTHR33365:SF11">
    <property type="entry name" value="TAT PATHWAY SIGNAL SEQUENCE"/>
    <property type="match status" value="1"/>
</dbReference>
<dbReference type="EMBL" id="KZ613941">
    <property type="protein sequence ID" value="PMD44352.1"/>
    <property type="molecule type" value="Genomic_DNA"/>
</dbReference>
<dbReference type="AlphaFoldDB" id="A0A2J6S0T1"/>
<gene>
    <name evidence="5" type="ORF">L207DRAFT_630705</name>
</gene>
<evidence type="ECO:0000313" key="6">
    <source>
        <dbReference type="Proteomes" id="UP000235786"/>
    </source>
</evidence>
<dbReference type="PANTHER" id="PTHR33365">
    <property type="entry name" value="YALI0B05434P"/>
    <property type="match status" value="1"/>
</dbReference>
<dbReference type="STRING" id="1149755.A0A2J6S0T1"/>
<evidence type="ECO:0008006" key="7">
    <source>
        <dbReference type="Google" id="ProtNLM"/>
    </source>
</evidence>